<evidence type="ECO:0000256" key="1">
    <source>
        <dbReference type="ARBA" id="ARBA00004635"/>
    </source>
</evidence>
<evidence type="ECO:0000256" key="6">
    <source>
        <dbReference type="ARBA" id="ARBA00023139"/>
    </source>
</evidence>
<organism evidence="10 11">
    <name type="scientific">Iocasia fonsfrigidae</name>
    <dbReference type="NCBI Taxonomy" id="2682810"/>
    <lineage>
        <taxon>Bacteria</taxon>
        <taxon>Bacillati</taxon>
        <taxon>Bacillota</taxon>
        <taxon>Clostridia</taxon>
        <taxon>Halanaerobiales</taxon>
        <taxon>Halanaerobiaceae</taxon>
        <taxon>Iocasia</taxon>
    </lineage>
</organism>
<evidence type="ECO:0000256" key="3">
    <source>
        <dbReference type="ARBA" id="ARBA00022544"/>
    </source>
</evidence>
<evidence type="ECO:0000259" key="9">
    <source>
        <dbReference type="Pfam" id="PF25198"/>
    </source>
</evidence>
<dbReference type="PANTHER" id="PTHR35789:SF1">
    <property type="entry name" value="SPORE GERMINATION PROTEIN B3"/>
    <property type="match status" value="1"/>
</dbReference>
<keyword evidence="5" id="KW-0472">Membrane</keyword>
<dbReference type="AlphaFoldDB" id="A0A8A7KCS3"/>
<dbReference type="NCBIfam" id="TIGR02887">
    <property type="entry name" value="spore_ger_x_C"/>
    <property type="match status" value="1"/>
</dbReference>
<dbReference type="PROSITE" id="PS51257">
    <property type="entry name" value="PROKAR_LIPOPROTEIN"/>
    <property type="match status" value="1"/>
</dbReference>
<name>A0A8A7KCS3_9FIRM</name>
<evidence type="ECO:0000259" key="8">
    <source>
        <dbReference type="Pfam" id="PF05504"/>
    </source>
</evidence>
<feature type="domain" description="Spore germination protein N-terminal" evidence="9">
    <location>
        <begin position="27"/>
        <end position="200"/>
    </location>
</feature>
<evidence type="ECO:0000256" key="4">
    <source>
        <dbReference type="ARBA" id="ARBA00022729"/>
    </source>
</evidence>
<keyword evidence="3" id="KW-0309">Germination</keyword>
<evidence type="ECO:0000256" key="7">
    <source>
        <dbReference type="ARBA" id="ARBA00023288"/>
    </source>
</evidence>
<dbReference type="GO" id="GO:0009847">
    <property type="term" value="P:spore germination"/>
    <property type="evidence" value="ECO:0007669"/>
    <property type="project" value="InterPro"/>
</dbReference>
<comment type="subcellular location">
    <subcellularLocation>
        <location evidence="1">Membrane</location>
        <topology evidence="1">Lipid-anchor</topology>
    </subcellularLocation>
</comment>
<feature type="domain" description="Spore germination GerAC-like C-terminal" evidence="8">
    <location>
        <begin position="226"/>
        <end position="389"/>
    </location>
</feature>
<dbReference type="EMBL" id="CP046640">
    <property type="protein sequence ID" value="QTL99241.1"/>
    <property type="molecule type" value="Genomic_DNA"/>
</dbReference>
<keyword evidence="7" id="KW-0449">Lipoprotein</keyword>
<keyword evidence="4" id="KW-0732">Signal</keyword>
<dbReference type="InterPro" id="IPR008844">
    <property type="entry name" value="Spore_GerAC-like"/>
</dbReference>
<evidence type="ECO:0000313" key="10">
    <source>
        <dbReference type="EMBL" id="QTL99241.1"/>
    </source>
</evidence>
<sequence length="401" mass="44914">MIDITSKKKLAILIILPVIFLTGCWSSHEVNTLAINICIGIDKTEKGYFISEQILNPKAIAAEQAINESPVYIYTSEGRDISEVIQRLTKQSARKIYNAHLRMVVFGEDVAKDGIQDILDYFMRSSQYRTDFYFVIAKNATANEVLSILTPIESIPGIKIYDSLISASENWAPTKSVRIIELVNTIIADGINPVLTGIEITPGKTISDSTEVLKESVGIKRLVYYGLGVFKDDRLVGWLDEVGSKGYNYITGNINKTIGHVKYGDNVKITGEVINAKSNVKASLVNGKPVIEVKIKVKQNVEAVEGDFDVSKEENIAIFNKLAEKKIKSHCEKAIKKAKYDFESDIFGFGEVIHRQYPKVWDKIKDNWNNEFVNLPVKVTVNVKINQLGEVTKPFFIKEKG</sequence>
<accession>A0A8A7KCS3</accession>
<dbReference type="PANTHER" id="PTHR35789">
    <property type="entry name" value="SPORE GERMINATION PROTEIN B3"/>
    <property type="match status" value="1"/>
</dbReference>
<dbReference type="InterPro" id="IPR046953">
    <property type="entry name" value="Spore_GerAC-like_C"/>
</dbReference>
<dbReference type="Pfam" id="PF05504">
    <property type="entry name" value="Spore_GerAC"/>
    <property type="match status" value="1"/>
</dbReference>
<dbReference type="Proteomes" id="UP000665020">
    <property type="component" value="Chromosome"/>
</dbReference>
<dbReference type="Pfam" id="PF25198">
    <property type="entry name" value="Spore_GerAC_N"/>
    <property type="match status" value="1"/>
</dbReference>
<proteinExistence type="inferred from homology"/>
<dbReference type="InterPro" id="IPR038501">
    <property type="entry name" value="Spore_GerAC_C_sf"/>
</dbReference>
<gene>
    <name evidence="10" type="ORF">GM661_15395</name>
</gene>
<evidence type="ECO:0000256" key="2">
    <source>
        <dbReference type="ARBA" id="ARBA00007886"/>
    </source>
</evidence>
<keyword evidence="11" id="KW-1185">Reference proteome</keyword>
<dbReference type="KEGG" id="ifn:GM661_15395"/>
<protein>
    <submittedName>
        <fullName evidence="10">Ger(X)C family spore germination protein</fullName>
    </submittedName>
</protein>
<dbReference type="GO" id="GO:0016020">
    <property type="term" value="C:membrane"/>
    <property type="evidence" value="ECO:0007669"/>
    <property type="project" value="UniProtKB-SubCell"/>
</dbReference>
<evidence type="ECO:0000313" key="11">
    <source>
        <dbReference type="Proteomes" id="UP000665020"/>
    </source>
</evidence>
<dbReference type="RefSeq" id="WP_230867635.1">
    <property type="nucleotide sequence ID" value="NZ_CP046640.1"/>
</dbReference>
<dbReference type="InterPro" id="IPR057336">
    <property type="entry name" value="GerAC_N"/>
</dbReference>
<keyword evidence="6" id="KW-0564">Palmitate</keyword>
<comment type="similarity">
    <text evidence="2">Belongs to the GerABKC lipoprotein family.</text>
</comment>
<reference evidence="10" key="1">
    <citation type="submission" date="2019-12" db="EMBL/GenBank/DDBJ databases">
        <authorList>
            <person name="zhang j."/>
            <person name="sun C.M."/>
        </authorList>
    </citation>
    <scope>NUCLEOTIDE SEQUENCE</scope>
    <source>
        <strain evidence="10">NS-1</strain>
    </source>
</reference>
<evidence type="ECO:0000256" key="5">
    <source>
        <dbReference type="ARBA" id="ARBA00023136"/>
    </source>
</evidence>
<dbReference type="Gene3D" id="3.30.300.210">
    <property type="entry name" value="Nutrient germinant receptor protein C, domain 3"/>
    <property type="match status" value="1"/>
</dbReference>